<dbReference type="EMBL" id="QYUQ01000002">
    <property type="protein sequence ID" value="RJG00387.1"/>
    <property type="molecule type" value="Genomic_DNA"/>
</dbReference>
<evidence type="ECO:0000313" key="4">
    <source>
        <dbReference type="EMBL" id="RJG00387.1"/>
    </source>
</evidence>
<dbReference type="InterPro" id="IPR036906">
    <property type="entry name" value="ATPase_V1_fsu_sf"/>
</dbReference>
<dbReference type="InterPro" id="IPR008218">
    <property type="entry name" value="ATPase_V1-cplx_f_g_su"/>
</dbReference>
<keyword evidence="3" id="KW-0406">Ion transport</keyword>
<protein>
    <submittedName>
        <fullName evidence="4">Vacuolar H+transporting two-sector ATPase F subunit</fullName>
    </submittedName>
</protein>
<evidence type="ECO:0000256" key="2">
    <source>
        <dbReference type="ARBA" id="ARBA00022448"/>
    </source>
</evidence>
<keyword evidence="2" id="KW-0813">Transport</keyword>
<keyword evidence="5" id="KW-1185">Reference proteome</keyword>
<evidence type="ECO:0000256" key="3">
    <source>
        <dbReference type="ARBA" id="ARBA00023065"/>
    </source>
</evidence>
<comment type="similarity">
    <text evidence="1">Belongs to the V-ATPase F subunit family.</text>
</comment>
<name>A0A3A3FW58_9BURK</name>
<dbReference type="Pfam" id="PF01990">
    <property type="entry name" value="ATP-synt_F"/>
    <property type="match status" value="1"/>
</dbReference>
<evidence type="ECO:0000313" key="5">
    <source>
        <dbReference type="Proteomes" id="UP000266327"/>
    </source>
</evidence>
<dbReference type="RefSeq" id="WP_119783841.1">
    <property type="nucleotide sequence ID" value="NZ_QYUQ01000002.1"/>
</dbReference>
<gene>
    <name evidence="4" type="ORF">D3878_01340</name>
</gene>
<dbReference type="AlphaFoldDB" id="A0A3A3FW58"/>
<dbReference type="SUPFAM" id="SSF159468">
    <property type="entry name" value="AtpF-like"/>
    <property type="match status" value="1"/>
</dbReference>
<accession>A0A3A3FW58</accession>
<evidence type="ECO:0000256" key="1">
    <source>
        <dbReference type="ARBA" id="ARBA00010148"/>
    </source>
</evidence>
<organism evidence="4 5">
    <name type="scientific">Noviherbaspirillum sedimenti</name>
    <dbReference type="NCBI Taxonomy" id="2320865"/>
    <lineage>
        <taxon>Bacteria</taxon>
        <taxon>Pseudomonadati</taxon>
        <taxon>Pseudomonadota</taxon>
        <taxon>Betaproteobacteria</taxon>
        <taxon>Burkholderiales</taxon>
        <taxon>Oxalobacteraceae</taxon>
        <taxon>Noviherbaspirillum</taxon>
    </lineage>
</organism>
<dbReference type="GO" id="GO:0046961">
    <property type="term" value="F:proton-transporting ATPase activity, rotational mechanism"/>
    <property type="evidence" value="ECO:0007669"/>
    <property type="project" value="InterPro"/>
</dbReference>
<comment type="caution">
    <text evidence="4">The sequence shown here is derived from an EMBL/GenBank/DDBJ whole genome shotgun (WGS) entry which is preliminary data.</text>
</comment>
<reference evidence="5" key="1">
    <citation type="submission" date="2018-09" db="EMBL/GenBank/DDBJ databases">
        <authorList>
            <person name="Zhu H."/>
        </authorList>
    </citation>
    <scope>NUCLEOTIDE SEQUENCE [LARGE SCALE GENOMIC DNA]</scope>
    <source>
        <strain evidence="5">K1S02-23</strain>
    </source>
</reference>
<sequence>MVVIYIGDELTAAGFRLAGAQILLPAAGEEAASLAQARGDGQLVLVSADVAARIPRELLGAALAALAPLTLVVPDLLGRQPLPDRAQRLRRQMGME</sequence>
<dbReference type="Gene3D" id="3.40.50.10580">
    <property type="entry name" value="ATPase, V1 complex, subunit F"/>
    <property type="match status" value="1"/>
</dbReference>
<dbReference type="Proteomes" id="UP000266327">
    <property type="component" value="Unassembled WGS sequence"/>
</dbReference>
<proteinExistence type="inferred from homology"/>